<organism evidence="1 2">
    <name type="scientific">Metamycoplasma gateae</name>
    <dbReference type="NCBI Taxonomy" id="35769"/>
    <lineage>
        <taxon>Bacteria</taxon>
        <taxon>Bacillati</taxon>
        <taxon>Mycoplasmatota</taxon>
        <taxon>Mycoplasmoidales</taxon>
        <taxon>Metamycoplasmataceae</taxon>
        <taxon>Metamycoplasma</taxon>
    </lineage>
</organism>
<proteinExistence type="predicted"/>
<evidence type="ECO:0000313" key="1">
    <source>
        <dbReference type="EMBL" id="WVN21530.1"/>
    </source>
</evidence>
<dbReference type="Proteomes" id="UP001431935">
    <property type="component" value="Chromosome"/>
</dbReference>
<name>A0ABZ2AJ44_9BACT</name>
<protein>
    <recommendedName>
        <fullName evidence="3">Cell division protein FtsA</fullName>
    </recommendedName>
</protein>
<gene>
    <name evidence="1" type="ORF">V2E26_00865</name>
</gene>
<keyword evidence="2" id="KW-1185">Reference proteome</keyword>
<evidence type="ECO:0008006" key="3">
    <source>
        <dbReference type="Google" id="ProtNLM"/>
    </source>
</evidence>
<dbReference type="EMBL" id="CP143578">
    <property type="protein sequence ID" value="WVN21530.1"/>
    <property type="molecule type" value="Genomic_DNA"/>
</dbReference>
<dbReference type="RefSeq" id="WP_330463561.1">
    <property type="nucleotide sequence ID" value="NZ_CP143578.1"/>
</dbReference>
<evidence type="ECO:0000313" key="2">
    <source>
        <dbReference type="Proteomes" id="UP001431935"/>
    </source>
</evidence>
<sequence>MKKSVVVAYKIEDNLISVEVIEQNHIGKVLIYSKTRNSNLFNLFEYDNFIAETKNEIESIIKSKIKDVIIILKNSSNLLIHKKIVSNNEINNNFNENEIAKKLYLFQKSNNLYLFDYLYLNNTNKNLIALRLLDWNIAKNIFILFKKNNLNVLRMFDYDYLKNISFDFTNEQRIASFVSLEDQCLKIEILKNKVSILIKTFDLGIKYLVKLISNELNIDFNKAFIKFNLWALNLHAGDSKKIDLVVEKYLNLVEKEINIFLIQNKIELFKKQILFSSTFNLLKSNLFKNITVNNEFEKNNKLISSEMLGILTLIDNKVNTIKEMTITSELFVVNETNNNVKNYLFNYKK</sequence>
<reference evidence="1" key="1">
    <citation type="submission" date="2024-01" db="EMBL/GenBank/DDBJ databases">
        <title>Complete genome sequence of Mycoplasma gateae strain 3700.</title>
        <authorList>
            <person name="Spergser J."/>
        </authorList>
    </citation>
    <scope>NUCLEOTIDE SEQUENCE [LARGE SCALE GENOMIC DNA]</scope>
    <source>
        <strain evidence="1">3700</strain>
    </source>
</reference>
<accession>A0ABZ2AJ44</accession>